<reference evidence="3" key="1">
    <citation type="journal article" date="2019" name="Plant Biotechnol. J.">
        <title>Genome sequencing of the Australian wild diploid species Gossypium australe highlights disease resistance and delayed gland morphogenesis.</title>
        <authorList>
            <person name="Cai Y."/>
            <person name="Cai X."/>
            <person name="Wang Q."/>
            <person name="Wang P."/>
            <person name="Zhang Y."/>
            <person name="Cai C."/>
            <person name="Xu Y."/>
            <person name="Wang K."/>
            <person name="Zhou Z."/>
            <person name="Wang C."/>
            <person name="Geng S."/>
            <person name="Li B."/>
            <person name="Dong Q."/>
            <person name="Hou Y."/>
            <person name="Wang H."/>
            <person name="Ai P."/>
            <person name="Liu Z."/>
            <person name="Yi F."/>
            <person name="Sun M."/>
            <person name="An G."/>
            <person name="Cheng J."/>
            <person name="Zhang Y."/>
            <person name="Shi Q."/>
            <person name="Xie Y."/>
            <person name="Shi X."/>
            <person name="Chang Y."/>
            <person name="Huang F."/>
            <person name="Chen Y."/>
            <person name="Hong S."/>
            <person name="Mi L."/>
            <person name="Sun Q."/>
            <person name="Zhang L."/>
            <person name="Zhou B."/>
            <person name="Peng R."/>
            <person name="Zhang X."/>
            <person name="Liu F."/>
        </authorList>
    </citation>
    <scope>NUCLEOTIDE SEQUENCE [LARGE SCALE GENOMIC DNA]</scope>
    <source>
        <strain evidence="3">cv. PA1801</strain>
    </source>
</reference>
<feature type="compositionally biased region" description="Polar residues" evidence="1">
    <location>
        <begin position="11"/>
        <end position="20"/>
    </location>
</feature>
<keyword evidence="3" id="KW-1185">Reference proteome</keyword>
<evidence type="ECO:0000313" key="2">
    <source>
        <dbReference type="EMBL" id="KAA3483594.1"/>
    </source>
</evidence>
<evidence type="ECO:0000313" key="3">
    <source>
        <dbReference type="Proteomes" id="UP000325315"/>
    </source>
</evidence>
<dbReference type="EMBL" id="SMMG02000002">
    <property type="protein sequence ID" value="KAA3483594.1"/>
    <property type="molecule type" value="Genomic_DNA"/>
</dbReference>
<feature type="compositionally biased region" description="Basic residues" evidence="1">
    <location>
        <begin position="1"/>
        <end position="10"/>
    </location>
</feature>
<accession>A0A5B6WQV8</accession>
<sequence length="92" mass="10874">MSLQKKRKVNRQLQFLQQKKSNAKKSNEVNPKLANFTKLTPSFAYNKQKQEVQFKKFLDVLKQLHINIPLLEALEKMPNSVKFMKDILSKKK</sequence>
<dbReference type="OrthoDB" id="1424208at2759"/>
<gene>
    <name evidence="2" type="ORF">EPI10_005753</name>
</gene>
<dbReference type="AlphaFoldDB" id="A0A5B6WQV8"/>
<feature type="region of interest" description="Disordered" evidence="1">
    <location>
        <begin position="1"/>
        <end position="28"/>
    </location>
</feature>
<comment type="caution">
    <text evidence="2">The sequence shown here is derived from an EMBL/GenBank/DDBJ whole genome shotgun (WGS) entry which is preliminary data.</text>
</comment>
<protein>
    <submittedName>
        <fullName evidence="2">Retrovirus-related Pol polyprotein from transposon 17.6</fullName>
    </submittedName>
</protein>
<organism evidence="2 3">
    <name type="scientific">Gossypium australe</name>
    <dbReference type="NCBI Taxonomy" id="47621"/>
    <lineage>
        <taxon>Eukaryota</taxon>
        <taxon>Viridiplantae</taxon>
        <taxon>Streptophyta</taxon>
        <taxon>Embryophyta</taxon>
        <taxon>Tracheophyta</taxon>
        <taxon>Spermatophyta</taxon>
        <taxon>Magnoliopsida</taxon>
        <taxon>eudicotyledons</taxon>
        <taxon>Gunneridae</taxon>
        <taxon>Pentapetalae</taxon>
        <taxon>rosids</taxon>
        <taxon>malvids</taxon>
        <taxon>Malvales</taxon>
        <taxon>Malvaceae</taxon>
        <taxon>Malvoideae</taxon>
        <taxon>Gossypium</taxon>
    </lineage>
</organism>
<dbReference type="Proteomes" id="UP000325315">
    <property type="component" value="Unassembled WGS sequence"/>
</dbReference>
<name>A0A5B6WQV8_9ROSI</name>
<proteinExistence type="predicted"/>
<evidence type="ECO:0000256" key="1">
    <source>
        <dbReference type="SAM" id="MobiDB-lite"/>
    </source>
</evidence>